<name>A0A8T0TVJ9_PANVG</name>
<protein>
    <submittedName>
        <fullName evidence="9">Uncharacterized protein</fullName>
    </submittedName>
</protein>
<evidence type="ECO:0000313" key="10">
    <source>
        <dbReference type="Proteomes" id="UP000823388"/>
    </source>
</evidence>
<organism evidence="9 10">
    <name type="scientific">Panicum virgatum</name>
    <name type="common">Blackwell switchgrass</name>
    <dbReference type="NCBI Taxonomy" id="38727"/>
    <lineage>
        <taxon>Eukaryota</taxon>
        <taxon>Viridiplantae</taxon>
        <taxon>Streptophyta</taxon>
        <taxon>Embryophyta</taxon>
        <taxon>Tracheophyta</taxon>
        <taxon>Spermatophyta</taxon>
        <taxon>Magnoliopsida</taxon>
        <taxon>Liliopsida</taxon>
        <taxon>Poales</taxon>
        <taxon>Poaceae</taxon>
        <taxon>PACMAD clade</taxon>
        <taxon>Panicoideae</taxon>
        <taxon>Panicodae</taxon>
        <taxon>Paniceae</taxon>
        <taxon>Panicinae</taxon>
        <taxon>Panicum</taxon>
        <taxon>Panicum sect. Hiantes</taxon>
    </lineage>
</organism>
<evidence type="ECO:0000256" key="4">
    <source>
        <dbReference type="ARBA" id="ARBA00022692"/>
    </source>
</evidence>
<evidence type="ECO:0000256" key="3">
    <source>
        <dbReference type="ARBA" id="ARBA00022448"/>
    </source>
</evidence>
<keyword evidence="6 8" id="KW-1133">Transmembrane helix</keyword>
<evidence type="ECO:0000313" key="9">
    <source>
        <dbReference type="EMBL" id="KAG2612993.1"/>
    </source>
</evidence>
<dbReference type="GO" id="GO:0006865">
    <property type="term" value="P:amino acid transport"/>
    <property type="evidence" value="ECO:0007669"/>
    <property type="project" value="UniProtKB-KW"/>
</dbReference>
<dbReference type="GO" id="GO:0016020">
    <property type="term" value="C:membrane"/>
    <property type="evidence" value="ECO:0007669"/>
    <property type="project" value="UniProtKB-SubCell"/>
</dbReference>
<evidence type="ECO:0000256" key="2">
    <source>
        <dbReference type="ARBA" id="ARBA00009977"/>
    </source>
</evidence>
<keyword evidence="5" id="KW-0029">Amino-acid transport</keyword>
<dbReference type="InterPro" id="IPR040359">
    <property type="entry name" value="GDU"/>
</dbReference>
<keyword evidence="4 8" id="KW-0812">Transmembrane</keyword>
<sequence>MRPERGAAAELMAGGVARPMSLWRTPTPYLFLGFAFMMGLIAVALLVLICTRPKPSSRRGDDEERAASSSSVRVVLAQLDREAPKVVVVMAGDALPSFLASARPLVVPAPAAAAAAVARGAGAPEGAAAV</sequence>
<evidence type="ECO:0000256" key="1">
    <source>
        <dbReference type="ARBA" id="ARBA00004167"/>
    </source>
</evidence>
<accession>A0A8T0TVJ9</accession>
<evidence type="ECO:0000256" key="7">
    <source>
        <dbReference type="ARBA" id="ARBA00023136"/>
    </source>
</evidence>
<dbReference type="OrthoDB" id="770444at2759"/>
<proteinExistence type="inferred from homology"/>
<feature type="transmembrane region" description="Helical" evidence="8">
    <location>
        <begin position="29"/>
        <end position="49"/>
    </location>
</feature>
<evidence type="ECO:0000256" key="5">
    <source>
        <dbReference type="ARBA" id="ARBA00022970"/>
    </source>
</evidence>
<keyword evidence="10" id="KW-1185">Reference proteome</keyword>
<dbReference type="EMBL" id="CM029043">
    <property type="protein sequence ID" value="KAG2612993.1"/>
    <property type="molecule type" value="Genomic_DNA"/>
</dbReference>
<comment type="caution">
    <text evidence="9">The sequence shown here is derived from an EMBL/GenBank/DDBJ whole genome shotgun (WGS) entry which is preliminary data.</text>
</comment>
<keyword evidence="7 8" id="KW-0472">Membrane</keyword>
<evidence type="ECO:0000256" key="6">
    <source>
        <dbReference type="ARBA" id="ARBA00022989"/>
    </source>
</evidence>
<dbReference type="PANTHER" id="PTHR33228">
    <property type="entry name" value="PROTEIN GLUTAMINE DUMPER 4-RELATED"/>
    <property type="match status" value="1"/>
</dbReference>
<evidence type="ECO:0000256" key="8">
    <source>
        <dbReference type="SAM" id="Phobius"/>
    </source>
</evidence>
<dbReference type="PANTHER" id="PTHR33228:SF49">
    <property type="entry name" value="PROTEIN GLUTAMINE DUMPER 5"/>
    <property type="match status" value="1"/>
</dbReference>
<gene>
    <name evidence="9" type="ORF">PVAP13_4KG329400</name>
</gene>
<reference evidence="9" key="1">
    <citation type="submission" date="2020-05" db="EMBL/GenBank/DDBJ databases">
        <title>WGS assembly of Panicum virgatum.</title>
        <authorList>
            <person name="Lovell J.T."/>
            <person name="Jenkins J."/>
            <person name="Shu S."/>
            <person name="Juenger T.E."/>
            <person name="Schmutz J."/>
        </authorList>
    </citation>
    <scope>NUCLEOTIDE SEQUENCE</scope>
    <source>
        <strain evidence="9">AP13</strain>
    </source>
</reference>
<keyword evidence="3" id="KW-0813">Transport</keyword>
<dbReference type="AlphaFoldDB" id="A0A8T0TVJ9"/>
<dbReference type="Proteomes" id="UP000823388">
    <property type="component" value="Chromosome 4K"/>
</dbReference>
<comment type="subcellular location">
    <subcellularLocation>
        <location evidence="1">Membrane</location>
        <topology evidence="1">Single-pass membrane protein</topology>
    </subcellularLocation>
</comment>
<comment type="similarity">
    <text evidence="2">Belongs to the GLUTAMINE DUMPER 1 (TC 9.B.60) family.</text>
</comment>
<dbReference type="GO" id="GO:0080143">
    <property type="term" value="P:regulation of amino acid export"/>
    <property type="evidence" value="ECO:0007669"/>
    <property type="project" value="InterPro"/>
</dbReference>